<accession>A0ABZ3IXZ4</accession>
<keyword evidence="1" id="KW-0472">Membrane</keyword>
<protein>
    <submittedName>
        <fullName evidence="2">Uncharacterized protein</fullName>
    </submittedName>
</protein>
<sequence length="139" mass="15046">MFCGLLGAGLLFWGAFAPLFRFSLPGLSENLSVSYFTLRNIDLIRYGGTDGILLLVVALLSGVLVLYRKYRMLYIAGIVALGTICSTCVAVYTQLLKLGLAGRLIGSTIELQWGCGLLVLAPMLLFTCAYLATDQPIDE</sequence>
<name>A0ABZ3IXZ4_SPOA4</name>
<evidence type="ECO:0000256" key="1">
    <source>
        <dbReference type="SAM" id="Phobius"/>
    </source>
</evidence>
<keyword evidence="1" id="KW-0812">Transmembrane</keyword>
<feature type="transmembrane region" description="Helical" evidence="1">
    <location>
        <begin position="111"/>
        <end position="132"/>
    </location>
</feature>
<reference evidence="2" key="1">
    <citation type="submission" date="2024-05" db="EMBL/GenBank/DDBJ databases">
        <title>Isolation and characterization of Sporomusa carbonis sp. nov., a carboxydotrophic hydrogenogen in the genus of Sporomusa isolated from a charcoal burning pile.</title>
        <authorList>
            <person name="Boeer T."/>
            <person name="Rosenbaum F."/>
            <person name="Eysell L."/>
            <person name="Mueller V."/>
            <person name="Daniel R."/>
            <person name="Poehlein A."/>
        </authorList>
    </citation>
    <scope>NUCLEOTIDE SEQUENCE [LARGE SCALE GENOMIC DNA]</scope>
    <source>
        <strain evidence="2">DSM 3132</strain>
    </source>
</reference>
<keyword evidence="1" id="KW-1133">Transmembrane helix</keyword>
<organism evidence="2 3">
    <name type="scientific">Sporomusa acidovorans (strain ATCC 49682 / DSM 3132 / Mol)</name>
    <dbReference type="NCBI Taxonomy" id="1123286"/>
    <lineage>
        <taxon>Bacteria</taxon>
        <taxon>Bacillati</taxon>
        <taxon>Bacillota</taxon>
        <taxon>Negativicutes</taxon>
        <taxon>Selenomonadales</taxon>
        <taxon>Sporomusaceae</taxon>
        <taxon>Sporomusa</taxon>
    </lineage>
</organism>
<feature type="transmembrane region" description="Helical" evidence="1">
    <location>
        <begin position="45"/>
        <end position="66"/>
    </location>
</feature>
<proteinExistence type="predicted"/>
<feature type="transmembrane region" description="Helical" evidence="1">
    <location>
        <begin position="73"/>
        <end position="95"/>
    </location>
</feature>
<evidence type="ECO:0000313" key="2">
    <source>
        <dbReference type="EMBL" id="XFO70723.1"/>
    </source>
</evidence>
<dbReference type="EMBL" id="CP155571">
    <property type="protein sequence ID" value="XFO70723.1"/>
    <property type="molecule type" value="Genomic_DNA"/>
</dbReference>
<evidence type="ECO:0000313" key="3">
    <source>
        <dbReference type="Proteomes" id="UP000216052"/>
    </source>
</evidence>
<dbReference type="Proteomes" id="UP000216052">
    <property type="component" value="Chromosome"/>
</dbReference>
<gene>
    <name evidence="2" type="ORF">SPACI_007230</name>
</gene>
<keyword evidence="3" id="KW-1185">Reference proteome</keyword>